<comment type="caution">
    <text evidence="2">The sequence shown here is derived from an EMBL/GenBank/DDBJ whole genome shotgun (WGS) entry which is preliminary data.</text>
</comment>
<evidence type="ECO:0000259" key="1">
    <source>
        <dbReference type="PROSITE" id="PS50076"/>
    </source>
</evidence>
<proteinExistence type="predicted"/>
<accession>A0A8J6B4Y3</accession>
<dbReference type="PANTHER" id="PTHR44144">
    <property type="entry name" value="DNAJ HOMOLOG SUBFAMILY C MEMBER 9"/>
    <property type="match status" value="1"/>
</dbReference>
<evidence type="ECO:0000313" key="3">
    <source>
        <dbReference type="Proteomes" id="UP000717585"/>
    </source>
</evidence>
<dbReference type="CDD" id="cd06257">
    <property type="entry name" value="DnaJ"/>
    <property type="match status" value="1"/>
</dbReference>
<dbReference type="AlphaFoldDB" id="A0A8J6B4Y3"/>
<evidence type="ECO:0000313" key="2">
    <source>
        <dbReference type="EMBL" id="KAG9392972.1"/>
    </source>
</evidence>
<dbReference type="GO" id="GO:0031072">
    <property type="term" value="F:heat shock protein binding"/>
    <property type="evidence" value="ECO:0007669"/>
    <property type="project" value="TreeGrafter"/>
</dbReference>
<feature type="domain" description="J" evidence="1">
    <location>
        <begin position="5"/>
        <end position="69"/>
    </location>
</feature>
<gene>
    <name evidence="2" type="ORF">J8273_5682</name>
</gene>
<dbReference type="InterPro" id="IPR036869">
    <property type="entry name" value="J_dom_sf"/>
</dbReference>
<dbReference type="EMBL" id="JAHDYR010000029">
    <property type="protein sequence ID" value="KAG9392972.1"/>
    <property type="molecule type" value="Genomic_DNA"/>
</dbReference>
<dbReference type="Proteomes" id="UP000717585">
    <property type="component" value="Unassembled WGS sequence"/>
</dbReference>
<reference evidence="2" key="1">
    <citation type="submission" date="2021-05" db="EMBL/GenBank/DDBJ databases">
        <title>A free-living protist that lacks canonical eukaryotic 1 DNA replication and segregation systems.</title>
        <authorList>
            <person name="Salas-Leiva D.E."/>
            <person name="Tromer E.C."/>
            <person name="Curtis B.A."/>
            <person name="Jerlstrom-Hultqvist J."/>
            <person name="Kolisko M."/>
            <person name="Yi Z."/>
            <person name="Salas-Leiva J.S."/>
            <person name="Gallot-Lavallee L."/>
            <person name="Kops G.J.P.L."/>
            <person name="Archibald J.M."/>
            <person name="Simpson A.G.B."/>
            <person name="Roger A.J."/>
        </authorList>
    </citation>
    <scope>NUCLEOTIDE SEQUENCE</scope>
    <source>
        <strain evidence="2">BICM</strain>
    </source>
</reference>
<protein>
    <submittedName>
        <fullName evidence="2">DnaJ domain</fullName>
    </submittedName>
</protein>
<dbReference type="PRINTS" id="PR00625">
    <property type="entry name" value="JDOMAIN"/>
</dbReference>
<dbReference type="InterPro" id="IPR056453">
    <property type="entry name" value="HTH_DNAJC9"/>
</dbReference>
<dbReference type="Pfam" id="PF00226">
    <property type="entry name" value="DnaJ"/>
    <property type="match status" value="1"/>
</dbReference>
<dbReference type="SMART" id="SM00271">
    <property type="entry name" value="DnaJ"/>
    <property type="match status" value="1"/>
</dbReference>
<dbReference type="Gene3D" id="1.10.287.110">
    <property type="entry name" value="DnaJ domain"/>
    <property type="match status" value="1"/>
</dbReference>
<sequence length="197" mass="21751">MAGESLYDVLNIDKDCSAAAIKKAYRTLSLTCHPDKNSDPEASKLFIDITKAYQILSDDEKRKLYDRTGSTTLAEFDDLDVAEALAACCEIYSGAQLKMSDIEAFFARKDESVAKDGFAPYERGDLLDAYKRHDGNMDKVMNAVPGAMKADMPRYVSFLEGEIKGGRLDRLGWFDATKAAKATPKRLGGKRKGGKKK</sequence>
<dbReference type="GO" id="GO:0005634">
    <property type="term" value="C:nucleus"/>
    <property type="evidence" value="ECO:0007669"/>
    <property type="project" value="TreeGrafter"/>
</dbReference>
<keyword evidence="3" id="KW-1185">Reference proteome</keyword>
<dbReference type="Pfam" id="PF23302">
    <property type="entry name" value="HTH_DNAJC9"/>
    <property type="match status" value="1"/>
</dbReference>
<dbReference type="OrthoDB" id="10250354at2759"/>
<name>A0A8J6B4Y3_9EUKA</name>
<dbReference type="PANTHER" id="PTHR44144:SF1">
    <property type="entry name" value="DNAJ HOMOLOG SUBFAMILY C MEMBER 9"/>
    <property type="match status" value="1"/>
</dbReference>
<dbReference type="PROSITE" id="PS00636">
    <property type="entry name" value="DNAJ_1"/>
    <property type="match status" value="1"/>
</dbReference>
<dbReference type="SUPFAM" id="SSF46565">
    <property type="entry name" value="Chaperone J-domain"/>
    <property type="match status" value="1"/>
</dbReference>
<dbReference type="InterPro" id="IPR018253">
    <property type="entry name" value="DnaJ_domain_CS"/>
</dbReference>
<dbReference type="InterPro" id="IPR001623">
    <property type="entry name" value="DnaJ_domain"/>
</dbReference>
<dbReference type="GO" id="GO:0005737">
    <property type="term" value="C:cytoplasm"/>
    <property type="evidence" value="ECO:0007669"/>
    <property type="project" value="TreeGrafter"/>
</dbReference>
<dbReference type="PROSITE" id="PS50076">
    <property type="entry name" value="DNAJ_2"/>
    <property type="match status" value="1"/>
</dbReference>
<dbReference type="InterPro" id="IPR052594">
    <property type="entry name" value="J_domain-containing_protein"/>
</dbReference>
<organism evidence="2 3">
    <name type="scientific">Carpediemonas membranifera</name>
    <dbReference type="NCBI Taxonomy" id="201153"/>
    <lineage>
        <taxon>Eukaryota</taxon>
        <taxon>Metamonada</taxon>
        <taxon>Carpediemonas-like organisms</taxon>
        <taxon>Carpediemonas</taxon>
    </lineage>
</organism>